<dbReference type="SMART" id="SM00873">
    <property type="entry name" value="B3_4"/>
    <property type="match status" value="1"/>
</dbReference>
<dbReference type="STRING" id="371602.SAMN04487984_1031"/>
<reference evidence="4" key="1">
    <citation type="submission" date="2017-04" db="EMBL/GenBank/DDBJ databases">
        <authorList>
            <person name="Varghese N."/>
            <person name="Submissions S."/>
        </authorList>
    </citation>
    <scope>NUCLEOTIDE SEQUENCE [LARGE SCALE GENOMIC DNA]</scope>
    <source>
        <strain evidence="4">DSM 21500</strain>
    </source>
</reference>
<dbReference type="InterPro" id="IPR020825">
    <property type="entry name" value="Phe-tRNA_synthase-like_B3/B4"/>
</dbReference>
<dbReference type="PANTHER" id="PTHR39209">
    <property type="match status" value="1"/>
</dbReference>
<dbReference type="AlphaFoldDB" id="A0A1W1Z0M6"/>
<evidence type="ECO:0000313" key="3">
    <source>
        <dbReference type="EMBL" id="SMC42015.1"/>
    </source>
</evidence>
<dbReference type="GO" id="GO:0003723">
    <property type="term" value="F:RNA binding"/>
    <property type="evidence" value="ECO:0007669"/>
    <property type="project" value="InterPro"/>
</dbReference>
<dbReference type="Gene3D" id="3.50.40.10">
    <property type="entry name" value="Phenylalanyl-trna Synthetase, Chain B, domain 3"/>
    <property type="match status" value="1"/>
</dbReference>
<dbReference type="OrthoDB" id="276580at2"/>
<name>A0A1W1Z0M6_9LACT</name>
<evidence type="ECO:0000256" key="1">
    <source>
        <dbReference type="SAM" id="Coils"/>
    </source>
</evidence>
<dbReference type="EMBL" id="FWXK01000005">
    <property type="protein sequence ID" value="SMC42015.1"/>
    <property type="molecule type" value="Genomic_DNA"/>
</dbReference>
<dbReference type="SUPFAM" id="SSF56037">
    <property type="entry name" value="PheT/TilS domain"/>
    <property type="match status" value="1"/>
</dbReference>
<dbReference type="RefSeq" id="WP_084099161.1">
    <property type="nucleotide sequence ID" value="NZ_FWXK01000005.1"/>
</dbReference>
<evidence type="ECO:0000259" key="2">
    <source>
        <dbReference type="SMART" id="SM00873"/>
    </source>
</evidence>
<keyword evidence="1" id="KW-0175">Coiled coil</keyword>
<feature type="coiled-coil region" evidence="1">
    <location>
        <begin position="188"/>
        <end position="222"/>
    </location>
</feature>
<evidence type="ECO:0000313" key="4">
    <source>
        <dbReference type="Proteomes" id="UP000243884"/>
    </source>
</evidence>
<dbReference type="GO" id="GO:0004826">
    <property type="term" value="F:phenylalanine-tRNA ligase activity"/>
    <property type="evidence" value="ECO:0007669"/>
    <property type="project" value="InterPro"/>
</dbReference>
<dbReference type="InterPro" id="IPR005146">
    <property type="entry name" value="B3/B4_tRNA-bd"/>
</dbReference>
<feature type="domain" description="B3/B4 tRNA-binding" evidence="2">
    <location>
        <begin position="65"/>
        <end position="218"/>
    </location>
</feature>
<gene>
    <name evidence="3" type="ORF">SAMN04487984_1031</name>
</gene>
<dbReference type="Pfam" id="PF03483">
    <property type="entry name" value="B3_4"/>
    <property type="match status" value="1"/>
</dbReference>
<organism evidence="3 4">
    <name type="scientific">Aerococcus suis</name>
    <dbReference type="NCBI Taxonomy" id="371602"/>
    <lineage>
        <taxon>Bacteria</taxon>
        <taxon>Bacillati</taxon>
        <taxon>Bacillota</taxon>
        <taxon>Bacilli</taxon>
        <taxon>Lactobacillales</taxon>
        <taxon>Aerococcaceae</taxon>
        <taxon>Aerococcus</taxon>
    </lineage>
</organism>
<keyword evidence="4" id="KW-1185">Reference proteome</keyword>
<dbReference type="PANTHER" id="PTHR39209:SF2">
    <property type="entry name" value="CYTOPLASMIC PROTEIN"/>
    <property type="match status" value="1"/>
</dbReference>
<protein>
    <submittedName>
        <fullName evidence="3">B3/B4 domain-containing protein (DNA/RNA-binding domain of Phe-tRNA-synthetase)</fullName>
    </submittedName>
</protein>
<proteinExistence type="predicted"/>
<sequence length="239" mass="26832">MQFKVTEEFWQLFPEAEIFLLTIDGLDNSPVEEWQDKADKMLKSAARDGLEFVPNEPISKNPVVEQWREAFRQFKTKKGARSSIEALLKRVQKGSPVNSINPLVDLYNMVSMRHAVPVGSEDLAKVSGDIRLDVAEGGESFLPLGAEEDSPSLPGEVGYFDNDGAICRCFNWREAQRTMITEETETAVIVIEAINDEQKERAQEAQNELADLLAEHLDVTASNHHLTVENPYVDLNNEA</sequence>
<accession>A0A1W1Z0M6</accession>
<dbReference type="Proteomes" id="UP000243884">
    <property type="component" value="Unassembled WGS sequence"/>
</dbReference>